<dbReference type="AlphaFoldDB" id="I3S1M3"/>
<dbReference type="EMBL" id="BT134370">
    <property type="protein sequence ID" value="AFK34165.1"/>
    <property type="molecule type" value="mRNA"/>
</dbReference>
<proteinExistence type="evidence at transcript level"/>
<reference evidence="1" key="1">
    <citation type="submission" date="2012-05" db="EMBL/GenBank/DDBJ databases">
        <authorList>
            <person name="Krishnakumar V."/>
            <person name="Cheung F."/>
            <person name="Xiao Y."/>
            <person name="Chan A."/>
            <person name="Moskal W.A."/>
            <person name="Town C.D."/>
        </authorList>
    </citation>
    <scope>NUCLEOTIDE SEQUENCE</scope>
</reference>
<accession>I3S1M3</accession>
<sequence length="89" mass="10343">MIGLLVKNHSPQTFSFLWMRMCIVERPLLSFVVIHLETSILWFVFPWEKVICQVSMKNSSASLMLLSSVVPHYLPKNWLMRNAGSYQSV</sequence>
<organism evidence="1">
    <name type="scientific">Lotus japonicus</name>
    <name type="common">Lotus corniculatus var. japonicus</name>
    <dbReference type="NCBI Taxonomy" id="34305"/>
    <lineage>
        <taxon>Eukaryota</taxon>
        <taxon>Viridiplantae</taxon>
        <taxon>Streptophyta</taxon>
        <taxon>Embryophyta</taxon>
        <taxon>Tracheophyta</taxon>
        <taxon>Spermatophyta</taxon>
        <taxon>Magnoliopsida</taxon>
        <taxon>eudicotyledons</taxon>
        <taxon>Gunneridae</taxon>
        <taxon>Pentapetalae</taxon>
        <taxon>rosids</taxon>
        <taxon>fabids</taxon>
        <taxon>Fabales</taxon>
        <taxon>Fabaceae</taxon>
        <taxon>Papilionoideae</taxon>
        <taxon>50 kb inversion clade</taxon>
        <taxon>NPAAA clade</taxon>
        <taxon>Hologalegina</taxon>
        <taxon>robinioid clade</taxon>
        <taxon>Loteae</taxon>
        <taxon>Lotus</taxon>
    </lineage>
</organism>
<name>I3S1M3_LOTJA</name>
<evidence type="ECO:0000313" key="1">
    <source>
        <dbReference type="EMBL" id="AFK34165.1"/>
    </source>
</evidence>
<protein>
    <submittedName>
        <fullName evidence="1">Uncharacterized protein</fullName>
    </submittedName>
</protein>